<keyword evidence="2" id="KW-1185">Reference proteome</keyword>
<organism evidence="1 2">
    <name type="scientific">Persea americana</name>
    <name type="common">Avocado</name>
    <dbReference type="NCBI Taxonomy" id="3435"/>
    <lineage>
        <taxon>Eukaryota</taxon>
        <taxon>Viridiplantae</taxon>
        <taxon>Streptophyta</taxon>
        <taxon>Embryophyta</taxon>
        <taxon>Tracheophyta</taxon>
        <taxon>Spermatophyta</taxon>
        <taxon>Magnoliopsida</taxon>
        <taxon>Magnoliidae</taxon>
        <taxon>Laurales</taxon>
        <taxon>Lauraceae</taxon>
        <taxon>Persea</taxon>
    </lineage>
</organism>
<dbReference type="Proteomes" id="UP001234297">
    <property type="component" value="Chromosome 7"/>
</dbReference>
<sequence length="279" mass="30867">MPPARLFLGRLSVIGWNFASQRVIAEIDGLKCEQTTKFLGDLAMEFVVAKVDYTKELSLDFFLFDVFSRDSVAPVISPFFFSDNGEPKPGPLHHLLLRRWLGGALCRARDTYRPSSNRLLWLWQVEPAESESSPMTMAANTSRALCSSTLTRMKRTRLDSLLSPASLGSLVPLHSLTMRKKIKTASPTELCTVWPTDQINSDLTSVVCNRQQVEQQSSSPGTSNPESLRPLQQVFVFVSTATTEESGSLLRQWPTSILSSLSAVAGEKLPPALFSISKT</sequence>
<comment type="caution">
    <text evidence="1">The sequence shown here is derived from an EMBL/GenBank/DDBJ whole genome shotgun (WGS) entry which is preliminary data.</text>
</comment>
<reference evidence="1 2" key="1">
    <citation type="journal article" date="2022" name="Hortic Res">
        <title>A haplotype resolved chromosomal level avocado genome allows analysis of novel avocado genes.</title>
        <authorList>
            <person name="Nath O."/>
            <person name="Fletcher S.J."/>
            <person name="Hayward A."/>
            <person name="Shaw L.M."/>
            <person name="Masouleh A.K."/>
            <person name="Furtado A."/>
            <person name="Henry R.J."/>
            <person name="Mitter N."/>
        </authorList>
    </citation>
    <scope>NUCLEOTIDE SEQUENCE [LARGE SCALE GENOMIC DNA]</scope>
    <source>
        <strain evidence="2">cv. Hass</strain>
    </source>
</reference>
<name>A0ACC2L7F8_PERAE</name>
<proteinExistence type="predicted"/>
<evidence type="ECO:0000313" key="1">
    <source>
        <dbReference type="EMBL" id="KAJ8629213.1"/>
    </source>
</evidence>
<dbReference type="EMBL" id="CM056815">
    <property type="protein sequence ID" value="KAJ8629213.1"/>
    <property type="molecule type" value="Genomic_DNA"/>
</dbReference>
<gene>
    <name evidence="1" type="ORF">MRB53_022536</name>
</gene>
<protein>
    <submittedName>
        <fullName evidence="1">Uncharacterized protein</fullName>
    </submittedName>
</protein>
<accession>A0ACC2L7F8</accession>
<evidence type="ECO:0000313" key="2">
    <source>
        <dbReference type="Proteomes" id="UP001234297"/>
    </source>
</evidence>